<dbReference type="EMBL" id="VLKT01000130">
    <property type="protein sequence ID" value="TWI16358.1"/>
    <property type="molecule type" value="Genomic_DNA"/>
</dbReference>
<gene>
    <name evidence="1" type="ORF">IQ26_07710</name>
</gene>
<proteinExistence type="predicted"/>
<name>A0A562M970_9HYPH</name>
<dbReference type="AlphaFoldDB" id="A0A562M970"/>
<dbReference type="Proteomes" id="UP000317122">
    <property type="component" value="Unassembled WGS sequence"/>
</dbReference>
<evidence type="ECO:0000313" key="1">
    <source>
        <dbReference type="EMBL" id="TWI16358.1"/>
    </source>
</evidence>
<protein>
    <submittedName>
        <fullName evidence="1">Uncharacterized protein</fullName>
    </submittedName>
</protein>
<reference evidence="1 2" key="1">
    <citation type="journal article" date="2015" name="Stand. Genomic Sci.">
        <title>Genomic Encyclopedia of Bacterial and Archaeal Type Strains, Phase III: the genomes of soil and plant-associated and newly described type strains.</title>
        <authorList>
            <person name="Whitman W.B."/>
            <person name="Woyke T."/>
            <person name="Klenk H.P."/>
            <person name="Zhou Y."/>
            <person name="Lilburn T.G."/>
            <person name="Beck B.J."/>
            <person name="De Vos P."/>
            <person name="Vandamme P."/>
            <person name="Eisen J.A."/>
            <person name="Garrity G."/>
            <person name="Hugenholtz P."/>
            <person name="Kyrpides N.C."/>
        </authorList>
    </citation>
    <scope>NUCLEOTIDE SEQUENCE [LARGE SCALE GENOMIC DNA]</scope>
    <source>
        <strain evidence="1 2">CGMCC 1.2546</strain>
    </source>
</reference>
<keyword evidence="2" id="KW-1185">Reference proteome</keyword>
<sequence>MTRVTLGKSRVREIRPPGSVRAKAEWLSYSTTTPVPTLTIGFVESVTRWASLLMHSHLRL</sequence>
<comment type="caution">
    <text evidence="1">The sequence shown here is derived from an EMBL/GenBank/DDBJ whole genome shotgun (WGS) entry which is preliminary data.</text>
</comment>
<evidence type="ECO:0000313" key="2">
    <source>
        <dbReference type="Proteomes" id="UP000317122"/>
    </source>
</evidence>
<organism evidence="1 2">
    <name type="scientific">Mesorhizobium tianshanense</name>
    <dbReference type="NCBI Taxonomy" id="39844"/>
    <lineage>
        <taxon>Bacteria</taxon>
        <taxon>Pseudomonadati</taxon>
        <taxon>Pseudomonadota</taxon>
        <taxon>Alphaproteobacteria</taxon>
        <taxon>Hyphomicrobiales</taxon>
        <taxon>Phyllobacteriaceae</taxon>
        <taxon>Mesorhizobium</taxon>
    </lineage>
</organism>
<accession>A0A562M970</accession>